<proteinExistence type="predicted"/>
<keyword evidence="1" id="KW-0472">Membrane</keyword>
<evidence type="ECO:0000313" key="3">
    <source>
        <dbReference type="Proteomes" id="UP000317573"/>
    </source>
</evidence>
<feature type="transmembrane region" description="Helical" evidence="1">
    <location>
        <begin position="43"/>
        <end position="65"/>
    </location>
</feature>
<organism evidence="2 3">
    <name type="scientific">Rhodococcus rhodochrous J45</name>
    <dbReference type="NCBI Taxonomy" id="935266"/>
    <lineage>
        <taxon>Bacteria</taxon>
        <taxon>Bacillati</taxon>
        <taxon>Actinomycetota</taxon>
        <taxon>Actinomycetes</taxon>
        <taxon>Mycobacteriales</taxon>
        <taxon>Nocardiaceae</taxon>
        <taxon>Rhodococcus</taxon>
    </lineage>
</organism>
<comment type="caution">
    <text evidence="2">The sequence shown here is derived from an EMBL/GenBank/DDBJ whole genome shotgun (WGS) entry which is preliminary data.</text>
</comment>
<protein>
    <submittedName>
        <fullName evidence="2">Uncharacterized protein</fullName>
    </submittedName>
</protein>
<dbReference type="Proteomes" id="UP000317573">
    <property type="component" value="Unassembled WGS sequence"/>
</dbReference>
<accession>A0A562ET10</accession>
<keyword evidence="1" id="KW-0812">Transmembrane</keyword>
<sequence>MGDDGAMLETPVVIGIGSICVGFVFFMLAATGTRSRWDKKITITLFAIAIVFMTIIPVIGAVGFAA</sequence>
<dbReference type="EMBL" id="VLJT01000001">
    <property type="protein sequence ID" value="TWH24918.1"/>
    <property type="molecule type" value="Genomic_DNA"/>
</dbReference>
<evidence type="ECO:0000313" key="2">
    <source>
        <dbReference type="EMBL" id="TWH24918.1"/>
    </source>
</evidence>
<dbReference type="AlphaFoldDB" id="A0A562ET10"/>
<evidence type="ECO:0000256" key="1">
    <source>
        <dbReference type="SAM" id="Phobius"/>
    </source>
</evidence>
<gene>
    <name evidence="2" type="ORF">L618_000100003730</name>
</gene>
<reference evidence="2 3" key="1">
    <citation type="submission" date="2019-07" db="EMBL/GenBank/DDBJ databases">
        <title>Genome sequencing of lignin-degrading bacterial isolates.</title>
        <authorList>
            <person name="Gladden J."/>
        </authorList>
    </citation>
    <scope>NUCLEOTIDE SEQUENCE [LARGE SCALE GENOMIC DNA]</scope>
    <source>
        <strain evidence="2 3">J45</strain>
    </source>
</reference>
<keyword evidence="1" id="KW-1133">Transmembrane helix</keyword>
<feature type="transmembrane region" description="Helical" evidence="1">
    <location>
        <begin position="12"/>
        <end position="31"/>
    </location>
</feature>
<name>A0A562ET10_RHORH</name>